<protein>
    <submittedName>
        <fullName evidence="2">Uncharacterized protein</fullName>
    </submittedName>
</protein>
<sequence length="210" mass="23805">MEREAKEAKHAEHAEAEAAVTRLWSKENTSSSTEPSPYDPPELDAYLYHCGVYGSDCLGPKLVYRTSRDKEPFTPPVGPDAPRRLMSLRRPPQNHRFTRDNLWEVVVGHEAIKLLDKHDIRCKSLQLVRFAWEAESDEEATRDANGYYVSGQDGPLHITPVTIWVGVDPGSTTGEKAHHASAEILALLRQHDVTDVEVAYHELEIWSRWP</sequence>
<evidence type="ECO:0000256" key="1">
    <source>
        <dbReference type="SAM" id="MobiDB-lite"/>
    </source>
</evidence>
<dbReference type="AlphaFoldDB" id="A0A4Y7SS15"/>
<evidence type="ECO:0000313" key="2">
    <source>
        <dbReference type="EMBL" id="TEB24582.1"/>
    </source>
</evidence>
<reference evidence="2 3" key="1">
    <citation type="journal article" date="2019" name="Nat. Ecol. Evol.">
        <title>Megaphylogeny resolves global patterns of mushroom evolution.</title>
        <authorList>
            <person name="Varga T."/>
            <person name="Krizsan K."/>
            <person name="Foldi C."/>
            <person name="Dima B."/>
            <person name="Sanchez-Garcia M."/>
            <person name="Sanchez-Ramirez S."/>
            <person name="Szollosi G.J."/>
            <person name="Szarkandi J.G."/>
            <person name="Papp V."/>
            <person name="Albert L."/>
            <person name="Andreopoulos W."/>
            <person name="Angelini C."/>
            <person name="Antonin V."/>
            <person name="Barry K.W."/>
            <person name="Bougher N.L."/>
            <person name="Buchanan P."/>
            <person name="Buyck B."/>
            <person name="Bense V."/>
            <person name="Catcheside P."/>
            <person name="Chovatia M."/>
            <person name="Cooper J."/>
            <person name="Damon W."/>
            <person name="Desjardin D."/>
            <person name="Finy P."/>
            <person name="Geml J."/>
            <person name="Haridas S."/>
            <person name="Hughes K."/>
            <person name="Justo A."/>
            <person name="Karasinski D."/>
            <person name="Kautmanova I."/>
            <person name="Kiss B."/>
            <person name="Kocsube S."/>
            <person name="Kotiranta H."/>
            <person name="LaButti K.M."/>
            <person name="Lechner B.E."/>
            <person name="Liimatainen K."/>
            <person name="Lipzen A."/>
            <person name="Lukacs Z."/>
            <person name="Mihaltcheva S."/>
            <person name="Morgado L.N."/>
            <person name="Niskanen T."/>
            <person name="Noordeloos M.E."/>
            <person name="Ohm R.A."/>
            <person name="Ortiz-Santana B."/>
            <person name="Ovrebo C."/>
            <person name="Racz N."/>
            <person name="Riley R."/>
            <person name="Savchenko A."/>
            <person name="Shiryaev A."/>
            <person name="Soop K."/>
            <person name="Spirin V."/>
            <person name="Szebenyi C."/>
            <person name="Tomsovsky M."/>
            <person name="Tulloss R.E."/>
            <person name="Uehling J."/>
            <person name="Grigoriev I.V."/>
            <person name="Vagvolgyi C."/>
            <person name="Papp T."/>
            <person name="Martin F.M."/>
            <person name="Miettinen O."/>
            <person name="Hibbett D.S."/>
            <person name="Nagy L.G."/>
        </authorList>
    </citation>
    <scope>NUCLEOTIDE SEQUENCE [LARGE SCALE GENOMIC DNA]</scope>
    <source>
        <strain evidence="2 3">FP101781</strain>
    </source>
</reference>
<organism evidence="2 3">
    <name type="scientific">Coprinellus micaceus</name>
    <name type="common">Glistening ink-cap mushroom</name>
    <name type="synonym">Coprinus micaceus</name>
    <dbReference type="NCBI Taxonomy" id="71717"/>
    <lineage>
        <taxon>Eukaryota</taxon>
        <taxon>Fungi</taxon>
        <taxon>Dikarya</taxon>
        <taxon>Basidiomycota</taxon>
        <taxon>Agaricomycotina</taxon>
        <taxon>Agaricomycetes</taxon>
        <taxon>Agaricomycetidae</taxon>
        <taxon>Agaricales</taxon>
        <taxon>Agaricineae</taxon>
        <taxon>Psathyrellaceae</taxon>
        <taxon>Coprinellus</taxon>
    </lineage>
</organism>
<dbReference type="Proteomes" id="UP000298030">
    <property type="component" value="Unassembled WGS sequence"/>
</dbReference>
<feature type="compositionally biased region" description="Basic and acidic residues" evidence="1">
    <location>
        <begin position="1"/>
        <end position="16"/>
    </location>
</feature>
<dbReference type="OrthoDB" id="5424209at2759"/>
<feature type="region of interest" description="Disordered" evidence="1">
    <location>
        <begin position="1"/>
        <end position="40"/>
    </location>
</feature>
<accession>A0A4Y7SS15</accession>
<dbReference type="EMBL" id="QPFP01000065">
    <property type="protein sequence ID" value="TEB24582.1"/>
    <property type="molecule type" value="Genomic_DNA"/>
</dbReference>
<proteinExistence type="predicted"/>
<gene>
    <name evidence="2" type="ORF">FA13DRAFT_1739137</name>
</gene>
<evidence type="ECO:0000313" key="3">
    <source>
        <dbReference type="Proteomes" id="UP000298030"/>
    </source>
</evidence>
<comment type="caution">
    <text evidence="2">The sequence shown here is derived from an EMBL/GenBank/DDBJ whole genome shotgun (WGS) entry which is preliminary data.</text>
</comment>
<feature type="compositionally biased region" description="Polar residues" evidence="1">
    <location>
        <begin position="26"/>
        <end position="35"/>
    </location>
</feature>
<name>A0A4Y7SS15_COPMI</name>
<keyword evidence="3" id="KW-1185">Reference proteome</keyword>